<dbReference type="PROSITE" id="PS50013">
    <property type="entry name" value="CHROMO_2"/>
    <property type="match status" value="1"/>
</dbReference>
<evidence type="ECO:0000259" key="2">
    <source>
        <dbReference type="PROSITE" id="PS50013"/>
    </source>
</evidence>
<protein>
    <recommendedName>
        <fullName evidence="2">Chromo domain-containing protein</fullName>
    </recommendedName>
</protein>
<gene>
    <name evidence="3" type="ORF">BCV72DRAFT_329651</name>
</gene>
<evidence type="ECO:0000256" key="1">
    <source>
        <dbReference type="SAM" id="Phobius"/>
    </source>
</evidence>
<feature type="transmembrane region" description="Helical" evidence="1">
    <location>
        <begin position="12"/>
        <end position="30"/>
    </location>
</feature>
<dbReference type="Gene3D" id="2.40.50.40">
    <property type="match status" value="1"/>
</dbReference>
<keyword evidence="1" id="KW-0472">Membrane</keyword>
<dbReference type="InterPro" id="IPR036397">
    <property type="entry name" value="RNaseH_sf"/>
</dbReference>
<reference evidence="3" key="1">
    <citation type="journal article" date="2016" name="Proc. Natl. Acad. Sci. U.S.A.">
        <title>Lipid metabolic changes in an early divergent fungus govern the establishment of a mutualistic symbiosis with endobacteria.</title>
        <authorList>
            <person name="Lastovetsky O.A."/>
            <person name="Gaspar M.L."/>
            <person name="Mondo S.J."/>
            <person name="LaButti K.M."/>
            <person name="Sandor L."/>
            <person name="Grigoriev I.V."/>
            <person name="Henry S.A."/>
            <person name="Pawlowska T.E."/>
        </authorList>
    </citation>
    <scope>NUCLEOTIDE SEQUENCE [LARGE SCALE GENOMIC DNA]</scope>
    <source>
        <strain evidence="3">ATCC 52814</strain>
    </source>
</reference>
<dbReference type="EMBL" id="KV921860">
    <property type="protein sequence ID" value="ORE10994.1"/>
    <property type="molecule type" value="Genomic_DNA"/>
</dbReference>
<organism evidence="3">
    <name type="scientific">Rhizopus microsporus var. microsporus</name>
    <dbReference type="NCBI Taxonomy" id="86635"/>
    <lineage>
        <taxon>Eukaryota</taxon>
        <taxon>Fungi</taxon>
        <taxon>Fungi incertae sedis</taxon>
        <taxon>Mucoromycota</taxon>
        <taxon>Mucoromycotina</taxon>
        <taxon>Mucoromycetes</taxon>
        <taxon>Mucorales</taxon>
        <taxon>Mucorineae</taxon>
        <taxon>Rhizopodaceae</taxon>
        <taxon>Rhizopus</taxon>
    </lineage>
</organism>
<dbReference type="InterPro" id="IPR000953">
    <property type="entry name" value="Chromo/chromo_shadow_dom"/>
</dbReference>
<keyword evidence="1" id="KW-0812">Transmembrane</keyword>
<proteinExistence type="predicted"/>
<dbReference type="SUPFAM" id="SSF54160">
    <property type="entry name" value="Chromo domain-like"/>
    <property type="match status" value="1"/>
</dbReference>
<dbReference type="VEuPathDB" id="FungiDB:BCV72DRAFT_329651"/>
<dbReference type="InterPro" id="IPR016197">
    <property type="entry name" value="Chromo-like_dom_sf"/>
</dbReference>
<sequence>MSPHCSPLIVKALFILYGLYWLNVVVASTLSNDSDIVHISGFQNVLPGALSRLFPSEKGLAGGDMDDSKGKRQNLAYKPNIRKEHELKMIKENKKVFYVQSPSKFSDKSYIIPPVEDYEEILGEVHKLGYFCADHIVKAIHNKNLHWPNLLADAVDYYNIARKGYNPHRPAYAFDLIRPFQSCSNMRYTTPYHPSANDAAQRYVQTSRKTLAKALEDAIDDWHHFIPAVQLVISNKISARLQSTPFPLMFARNMNDYIDCRGGAGNKLKKEYISHDALLEQIDYMSQVVFPAIQNKIDIYTDRQKEKADSKNHQLSFPKESYVMARGREQTDSLSPVYKGSYRDVRQTQGGSYILRDIDETIMSRSYSPEELKPISQYEIIPRDKLYEIEAVIDHRGEPANREYLVRWKNYSKDNGCWLTSDASTDSESINNCWCELGKSLNKKDNGERKRKQKLPSDYKPGKLLVSDFL</sequence>
<feature type="domain" description="Chromo" evidence="2">
    <location>
        <begin position="387"/>
        <end position="418"/>
    </location>
</feature>
<dbReference type="Gene3D" id="3.30.420.10">
    <property type="entry name" value="Ribonuclease H-like superfamily/Ribonuclease H"/>
    <property type="match status" value="1"/>
</dbReference>
<evidence type="ECO:0000313" key="3">
    <source>
        <dbReference type="EMBL" id="ORE10994.1"/>
    </source>
</evidence>
<dbReference type="AlphaFoldDB" id="A0A1X0RG58"/>
<dbReference type="Proteomes" id="UP000242414">
    <property type="component" value="Unassembled WGS sequence"/>
</dbReference>
<name>A0A1X0RG58_RHIZD</name>
<dbReference type="OrthoDB" id="10267344at2759"/>
<keyword evidence="1" id="KW-1133">Transmembrane helix</keyword>
<accession>A0A1X0RG58</accession>
<dbReference type="GO" id="GO:0003676">
    <property type="term" value="F:nucleic acid binding"/>
    <property type="evidence" value="ECO:0007669"/>
    <property type="project" value="InterPro"/>
</dbReference>